<comment type="caution">
    <text evidence="10">The sequence shown here is derived from an EMBL/GenBank/DDBJ whole genome shotgun (WGS) entry which is preliminary data.</text>
</comment>
<proteinExistence type="inferred from homology"/>
<dbReference type="Pfam" id="PF08281">
    <property type="entry name" value="Sigma70_r4_2"/>
    <property type="match status" value="1"/>
</dbReference>
<keyword evidence="4 6" id="KW-0238">DNA-binding</keyword>
<feature type="domain" description="DUF6596" evidence="9">
    <location>
        <begin position="191"/>
        <end position="291"/>
    </location>
</feature>
<dbReference type="GO" id="GO:0006352">
    <property type="term" value="P:DNA-templated transcription initiation"/>
    <property type="evidence" value="ECO:0007669"/>
    <property type="project" value="InterPro"/>
</dbReference>
<protein>
    <recommendedName>
        <fullName evidence="6">RNA polymerase sigma factor</fullName>
    </recommendedName>
</protein>
<dbReference type="RefSeq" id="WP_068030530.1">
    <property type="nucleotide sequence ID" value="NZ_QQAZ01000026.1"/>
</dbReference>
<dbReference type="SUPFAM" id="SSF88946">
    <property type="entry name" value="Sigma2 domain of RNA polymerase sigma factors"/>
    <property type="match status" value="1"/>
</dbReference>
<evidence type="ECO:0000256" key="4">
    <source>
        <dbReference type="ARBA" id="ARBA00023125"/>
    </source>
</evidence>
<evidence type="ECO:0000256" key="2">
    <source>
        <dbReference type="ARBA" id="ARBA00023015"/>
    </source>
</evidence>
<dbReference type="AlphaFoldDB" id="A0A370GFB3"/>
<dbReference type="InterPro" id="IPR046531">
    <property type="entry name" value="DUF6596"/>
</dbReference>
<feature type="domain" description="RNA polymerase sigma-70 region 2" evidence="7">
    <location>
        <begin position="29"/>
        <end position="89"/>
    </location>
</feature>
<gene>
    <name evidence="10" type="ORF">DFR68_12643</name>
</gene>
<dbReference type="InterPro" id="IPR014284">
    <property type="entry name" value="RNA_pol_sigma-70_dom"/>
</dbReference>
<evidence type="ECO:0000259" key="9">
    <source>
        <dbReference type="Pfam" id="PF20239"/>
    </source>
</evidence>
<name>A0A370GFB3_9NOCA</name>
<dbReference type="Proteomes" id="UP000255355">
    <property type="component" value="Unassembled WGS sequence"/>
</dbReference>
<dbReference type="InterPro" id="IPR013325">
    <property type="entry name" value="RNA_pol_sigma_r2"/>
</dbReference>
<dbReference type="PROSITE" id="PS01063">
    <property type="entry name" value="SIGMA70_ECF"/>
    <property type="match status" value="1"/>
</dbReference>
<evidence type="ECO:0000259" key="8">
    <source>
        <dbReference type="Pfam" id="PF08281"/>
    </source>
</evidence>
<dbReference type="NCBIfam" id="TIGR02937">
    <property type="entry name" value="sigma70-ECF"/>
    <property type="match status" value="1"/>
</dbReference>
<reference evidence="10 11" key="1">
    <citation type="submission" date="2018-07" db="EMBL/GenBank/DDBJ databases">
        <title>Genomic Encyclopedia of Type Strains, Phase IV (KMG-IV): sequencing the most valuable type-strain genomes for metagenomic binning, comparative biology and taxonomic classification.</title>
        <authorList>
            <person name="Goeker M."/>
        </authorList>
    </citation>
    <scope>NUCLEOTIDE SEQUENCE [LARGE SCALE GENOMIC DNA]</scope>
    <source>
        <strain evidence="10 11">DSM 44952</strain>
    </source>
</reference>
<dbReference type="InterPro" id="IPR013324">
    <property type="entry name" value="RNA_pol_sigma_r3/r4-like"/>
</dbReference>
<dbReference type="InterPro" id="IPR000838">
    <property type="entry name" value="RNA_pol_sigma70_ECF_CS"/>
</dbReference>
<evidence type="ECO:0000313" key="10">
    <source>
        <dbReference type="EMBL" id="RDI42505.1"/>
    </source>
</evidence>
<dbReference type="SUPFAM" id="SSF88659">
    <property type="entry name" value="Sigma3 and sigma4 domains of RNA polymerase sigma factors"/>
    <property type="match status" value="1"/>
</dbReference>
<evidence type="ECO:0000256" key="6">
    <source>
        <dbReference type="RuleBase" id="RU000716"/>
    </source>
</evidence>
<sequence>MSGTERRARDAAESARRSVAAVWRIESARIVATLTRVVGDFGFAEDLAQEALAEALAQWPESGVPANPGAWLTTVAKRRAIDGWRRQERYDERLASLARDIDAEAELPWDPDAIDDDVLRLVFVACHPVLARQAQVALTLRVIGGLSSEEIARACLVPVTTVQQRIVRAKKTLAAAKVPFEVPERAEFTERLAGVFGVLYLMFNEGHAATSGPDWMRPELSREAIRLGRILAELVPSEAEAHALVALMELTAARFPARLDADGDPVLLADQDRRRWDRGLIAHGRAALARADALGHGRRAYALQAAIAECHAAAPSIDDTDWDRVVLLYEALARLTPSPVVELNRAVAIAMARGPAPALRIVDQLVAGGTLAKYHPLYATRGELLTRLGRMEEARAEYAAAARLTGNERERKVLLDKANTQA</sequence>
<keyword evidence="11" id="KW-1185">Reference proteome</keyword>
<dbReference type="Pfam" id="PF20239">
    <property type="entry name" value="DUF6596"/>
    <property type="match status" value="1"/>
</dbReference>
<accession>A0A370GFB3</accession>
<keyword evidence="5 6" id="KW-0804">Transcription</keyword>
<dbReference type="InterPro" id="IPR013249">
    <property type="entry name" value="RNA_pol_sigma70_r4_t2"/>
</dbReference>
<dbReference type="OrthoDB" id="9780299at2"/>
<dbReference type="PANTHER" id="PTHR47756:SF2">
    <property type="entry name" value="BLL6612 PROTEIN"/>
    <property type="match status" value="1"/>
</dbReference>
<organism evidence="10 11">
    <name type="scientific">Nocardia mexicana</name>
    <dbReference type="NCBI Taxonomy" id="279262"/>
    <lineage>
        <taxon>Bacteria</taxon>
        <taxon>Bacillati</taxon>
        <taxon>Actinomycetota</taxon>
        <taxon>Actinomycetes</taxon>
        <taxon>Mycobacteriales</taxon>
        <taxon>Nocardiaceae</taxon>
        <taxon>Nocardia</taxon>
    </lineage>
</organism>
<dbReference type="InterPro" id="IPR007627">
    <property type="entry name" value="RNA_pol_sigma70_r2"/>
</dbReference>
<dbReference type="EMBL" id="QQAZ01000026">
    <property type="protein sequence ID" value="RDI42505.1"/>
    <property type="molecule type" value="Genomic_DNA"/>
</dbReference>
<dbReference type="Gene3D" id="1.10.1740.10">
    <property type="match status" value="1"/>
</dbReference>
<dbReference type="Gene3D" id="1.10.10.10">
    <property type="entry name" value="Winged helix-like DNA-binding domain superfamily/Winged helix DNA-binding domain"/>
    <property type="match status" value="1"/>
</dbReference>
<dbReference type="InterPro" id="IPR036388">
    <property type="entry name" value="WH-like_DNA-bd_sf"/>
</dbReference>
<dbReference type="PANTHER" id="PTHR47756">
    <property type="entry name" value="BLL6612 PROTEIN-RELATED"/>
    <property type="match status" value="1"/>
</dbReference>
<feature type="domain" description="RNA polymerase sigma factor 70 region 4 type 2" evidence="8">
    <location>
        <begin position="124"/>
        <end position="173"/>
    </location>
</feature>
<evidence type="ECO:0000256" key="5">
    <source>
        <dbReference type="ARBA" id="ARBA00023163"/>
    </source>
</evidence>
<dbReference type="GO" id="GO:0003677">
    <property type="term" value="F:DNA binding"/>
    <property type="evidence" value="ECO:0007669"/>
    <property type="project" value="UniProtKB-KW"/>
</dbReference>
<comment type="similarity">
    <text evidence="1 6">Belongs to the sigma-70 factor family. ECF subfamily.</text>
</comment>
<evidence type="ECO:0000256" key="3">
    <source>
        <dbReference type="ARBA" id="ARBA00023082"/>
    </source>
</evidence>
<dbReference type="GO" id="GO:0006950">
    <property type="term" value="P:response to stress"/>
    <property type="evidence" value="ECO:0007669"/>
    <property type="project" value="UniProtKB-ARBA"/>
</dbReference>
<keyword evidence="3 6" id="KW-0731">Sigma factor</keyword>
<keyword evidence="2 6" id="KW-0805">Transcription regulation</keyword>
<evidence type="ECO:0000256" key="1">
    <source>
        <dbReference type="ARBA" id="ARBA00010641"/>
    </source>
</evidence>
<evidence type="ECO:0000313" key="11">
    <source>
        <dbReference type="Proteomes" id="UP000255355"/>
    </source>
</evidence>
<dbReference type="GO" id="GO:0016987">
    <property type="term" value="F:sigma factor activity"/>
    <property type="evidence" value="ECO:0007669"/>
    <property type="project" value="UniProtKB-KW"/>
</dbReference>
<dbReference type="STRING" id="1210089.GCA_001613165_07199"/>
<dbReference type="Pfam" id="PF04542">
    <property type="entry name" value="Sigma70_r2"/>
    <property type="match status" value="1"/>
</dbReference>
<evidence type="ECO:0000259" key="7">
    <source>
        <dbReference type="Pfam" id="PF04542"/>
    </source>
</evidence>